<keyword evidence="9 11" id="KW-0472">Membrane</keyword>
<gene>
    <name evidence="12" type="primary">yajC</name>
    <name evidence="12" type="ORF">YM304_19920</name>
</gene>
<feature type="compositionally biased region" description="Acidic residues" evidence="10">
    <location>
        <begin position="98"/>
        <end position="109"/>
    </location>
</feature>
<keyword evidence="13" id="KW-1185">Reference proteome</keyword>
<proteinExistence type="inferred from homology"/>
<keyword evidence="5 11" id="KW-0812">Transmembrane</keyword>
<dbReference type="PANTHER" id="PTHR33909:SF1">
    <property type="entry name" value="SEC TRANSLOCON ACCESSORY COMPLEX SUBUNIT YAJC"/>
    <property type="match status" value="1"/>
</dbReference>
<dbReference type="EMBL" id="AP012057">
    <property type="protein sequence ID" value="BAN02306.1"/>
    <property type="molecule type" value="Genomic_DNA"/>
</dbReference>
<organism evidence="12 13">
    <name type="scientific">Ilumatobacter coccineus (strain NBRC 103263 / KCTC 29153 / YM16-304)</name>
    <dbReference type="NCBI Taxonomy" id="1313172"/>
    <lineage>
        <taxon>Bacteria</taxon>
        <taxon>Bacillati</taxon>
        <taxon>Actinomycetota</taxon>
        <taxon>Acidimicrobiia</taxon>
        <taxon>Acidimicrobiales</taxon>
        <taxon>Ilumatobacteraceae</taxon>
        <taxon>Ilumatobacter</taxon>
    </lineage>
</organism>
<evidence type="ECO:0000256" key="2">
    <source>
        <dbReference type="ARBA" id="ARBA00006742"/>
    </source>
</evidence>
<evidence type="ECO:0000256" key="10">
    <source>
        <dbReference type="SAM" id="MobiDB-lite"/>
    </source>
</evidence>
<evidence type="ECO:0000256" key="5">
    <source>
        <dbReference type="ARBA" id="ARBA00022692"/>
    </source>
</evidence>
<dbReference type="Pfam" id="PF02699">
    <property type="entry name" value="YajC"/>
    <property type="match status" value="1"/>
</dbReference>
<keyword evidence="7 11" id="KW-1133">Transmembrane helix</keyword>
<evidence type="ECO:0000256" key="8">
    <source>
        <dbReference type="ARBA" id="ARBA00023010"/>
    </source>
</evidence>
<evidence type="ECO:0000313" key="13">
    <source>
        <dbReference type="Proteomes" id="UP000011863"/>
    </source>
</evidence>
<dbReference type="PRINTS" id="PR01853">
    <property type="entry name" value="YAJCTRNLCASE"/>
</dbReference>
<protein>
    <submittedName>
        <fullName evidence="12">Putative preprotein translocase YajC subunit</fullName>
    </submittedName>
</protein>
<evidence type="ECO:0000256" key="9">
    <source>
        <dbReference type="ARBA" id="ARBA00023136"/>
    </source>
</evidence>
<keyword evidence="3" id="KW-0813">Transport</keyword>
<evidence type="ECO:0000256" key="3">
    <source>
        <dbReference type="ARBA" id="ARBA00022448"/>
    </source>
</evidence>
<accession>A0A6C7EEA1</accession>
<sequence length="117" mass="12577">MLGSAESSGGASSIFSLGLLLLVPFGMYFFMIRPQRRKMREQQELQAALGVGDEVVTTSGIFGTITGEDGDSRFWLEIDDDVQIRIARAAIQGRVSPDDDDDETADTDADAASAEAD</sequence>
<keyword evidence="4" id="KW-1003">Cell membrane</keyword>
<evidence type="ECO:0000256" key="7">
    <source>
        <dbReference type="ARBA" id="ARBA00022989"/>
    </source>
</evidence>
<dbReference type="NCBIfam" id="TIGR00739">
    <property type="entry name" value="yajC"/>
    <property type="match status" value="1"/>
</dbReference>
<keyword evidence="6" id="KW-0653">Protein transport</keyword>
<evidence type="ECO:0000256" key="11">
    <source>
        <dbReference type="SAM" id="Phobius"/>
    </source>
</evidence>
<keyword evidence="8" id="KW-0811">Translocation</keyword>
<evidence type="ECO:0000313" key="12">
    <source>
        <dbReference type="EMBL" id="BAN02306.1"/>
    </source>
</evidence>
<evidence type="ECO:0000256" key="1">
    <source>
        <dbReference type="ARBA" id="ARBA00004162"/>
    </source>
</evidence>
<evidence type="ECO:0000256" key="4">
    <source>
        <dbReference type="ARBA" id="ARBA00022475"/>
    </source>
</evidence>
<dbReference type="AlphaFoldDB" id="A0A6C7EEA1"/>
<dbReference type="KEGG" id="aym:YM304_19920"/>
<reference evidence="12 13" key="1">
    <citation type="journal article" date="2013" name="Int. J. Syst. Evol. Microbiol.">
        <title>Ilumatobacter nonamiense sp. nov. and Ilumatobacter coccineum sp. nov., isolated from seashore sand.</title>
        <authorList>
            <person name="Matsumoto A."/>
            <person name="Kasai H."/>
            <person name="Matsuo Y."/>
            <person name="Shizuri Y."/>
            <person name="Ichikawa N."/>
            <person name="Fujita N."/>
            <person name="Omura S."/>
            <person name="Takahashi Y."/>
        </authorList>
    </citation>
    <scope>NUCLEOTIDE SEQUENCE [LARGE SCALE GENOMIC DNA]</scope>
    <source>
        <strain evidence="13">NBRC 103263 / KCTC 29153 / YM16-304</strain>
    </source>
</reference>
<dbReference type="SMART" id="SM01323">
    <property type="entry name" value="YajC"/>
    <property type="match status" value="1"/>
</dbReference>
<dbReference type="GO" id="GO:0015031">
    <property type="term" value="P:protein transport"/>
    <property type="evidence" value="ECO:0007669"/>
    <property type="project" value="UniProtKB-KW"/>
</dbReference>
<comment type="subcellular location">
    <subcellularLocation>
        <location evidence="1">Cell membrane</location>
        <topology evidence="1">Single-pass membrane protein</topology>
    </subcellularLocation>
</comment>
<feature type="region of interest" description="Disordered" evidence="10">
    <location>
        <begin position="93"/>
        <end position="117"/>
    </location>
</feature>
<dbReference type="PANTHER" id="PTHR33909">
    <property type="entry name" value="SEC TRANSLOCON ACCESSORY COMPLEX SUBUNIT YAJC"/>
    <property type="match status" value="1"/>
</dbReference>
<dbReference type="Proteomes" id="UP000011863">
    <property type="component" value="Chromosome"/>
</dbReference>
<evidence type="ECO:0000256" key="6">
    <source>
        <dbReference type="ARBA" id="ARBA00022927"/>
    </source>
</evidence>
<feature type="transmembrane region" description="Helical" evidence="11">
    <location>
        <begin position="12"/>
        <end position="32"/>
    </location>
</feature>
<dbReference type="GO" id="GO:0005886">
    <property type="term" value="C:plasma membrane"/>
    <property type="evidence" value="ECO:0007669"/>
    <property type="project" value="UniProtKB-SubCell"/>
</dbReference>
<name>A0A6C7EEA1_ILUCY</name>
<comment type="similarity">
    <text evidence="2">Belongs to the YajC family.</text>
</comment>
<dbReference type="InterPro" id="IPR003849">
    <property type="entry name" value="Preprotein_translocase_YajC"/>
</dbReference>